<dbReference type="InterPro" id="IPR038726">
    <property type="entry name" value="PDDEXK_AddAB-type"/>
</dbReference>
<dbReference type="Gene3D" id="2.40.50.140">
    <property type="entry name" value="Nucleic acid-binding proteins"/>
    <property type="match status" value="1"/>
</dbReference>
<protein>
    <recommendedName>
        <fullName evidence="1">PD-(D/E)XK endonuclease-like domain-containing protein</fullName>
    </recommendedName>
</protein>
<dbReference type="EMBL" id="KF900587">
    <property type="protein sequence ID" value="AIF00319.1"/>
    <property type="molecule type" value="Genomic_DNA"/>
</dbReference>
<feature type="domain" description="PD-(D/E)XK endonuclease-like" evidence="1">
    <location>
        <begin position="252"/>
        <end position="392"/>
    </location>
</feature>
<dbReference type="Gene3D" id="3.90.320.10">
    <property type="match status" value="1"/>
</dbReference>
<dbReference type="SUPFAM" id="SSF50249">
    <property type="entry name" value="Nucleic acid-binding proteins"/>
    <property type="match status" value="1"/>
</dbReference>
<proteinExistence type="predicted"/>
<dbReference type="InterPro" id="IPR011604">
    <property type="entry name" value="PDDEXK-like_dom_sf"/>
</dbReference>
<accession>A0A075G9G4</accession>
<dbReference type="AlphaFoldDB" id="A0A075G9G4"/>
<evidence type="ECO:0000259" key="1">
    <source>
        <dbReference type="Pfam" id="PF12705"/>
    </source>
</evidence>
<evidence type="ECO:0000313" key="2">
    <source>
        <dbReference type="EMBL" id="AIF00319.1"/>
    </source>
</evidence>
<reference evidence="2" key="1">
    <citation type="journal article" date="2014" name="Genome Biol. Evol.">
        <title>Pangenome evidence for extensive interdomain horizontal transfer affecting lineage core and shell genes in uncultured planktonic thaumarchaeota and euryarchaeota.</title>
        <authorList>
            <person name="Deschamps P."/>
            <person name="Zivanovic Y."/>
            <person name="Moreira D."/>
            <person name="Rodriguez-Valera F."/>
            <person name="Lopez-Garcia P."/>
        </authorList>
    </citation>
    <scope>NUCLEOTIDE SEQUENCE</scope>
</reference>
<sequence>MPVRIGDPEAAGVNPFRRLSASQVNTWKSCNRLWYYTYIERLKSPLPPQIIRGNAAEECVCRVLRDSPVMISADSPDEMKSPLLDDGSLDYDNQMAWPSPTMLELPEEQWPDDRKALESWAMSRVDVHFDSCWDAAVADWESSPNRSGSVADADPEEALEMVRAGIRMHLDQVETCLKAGGGPKFSEWRAGGMRGQWPAPDGFPRVWIERHPAARDSGDITWFEAWEVARPWFVDPDAGQWKQTTSHPEEWFQGEYDMVYDWTGAIRIIDLKASIGRGDRSGSYIDQLRFYCWLWWETHGRADEVEALEIWYLGTGSVKDVPRPTQDELLGLSEELEALYGRIHARDPTIDECPPEPAPLRYFDEGGVPSQTPIDPDPRARCRRCELRGVCEGSEHDLELPLERSIERFGHNWPVTPLGEIVTRVNVVGDVSGLRGPNLAADGSVELSFILQEGYDRAKVRPSRYGTPRQVTRSIANGSRVRIENAMASVWKGEVVLDIDDKSSVAIADESDSAPIVDIETKVNAIGRVWSVNAFPDGEGVTRWSVTMVDQTGSAGVVAFRQFIPLAAAGVTRGDEIAILNGEIGEFNGQPQVRIGPGGRLVILRDSSEVPEF</sequence>
<dbReference type="InterPro" id="IPR012340">
    <property type="entry name" value="NA-bd_OB-fold"/>
</dbReference>
<dbReference type="Pfam" id="PF12705">
    <property type="entry name" value="PDDEXK_1"/>
    <property type="match status" value="1"/>
</dbReference>
<organism evidence="2">
    <name type="scientific">uncultured marine group II/III euryarchaeote KM3_12_H08</name>
    <dbReference type="NCBI Taxonomy" id="1457862"/>
    <lineage>
        <taxon>Archaea</taxon>
        <taxon>Methanobacteriati</taxon>
        <taxon>Methanobacteriota</taxon>
        <taxon>environmental samples</taxon>
    </lineage>
</organism>
<name>A0A075G9G4_9EURY</name>